<evidence type="ECO:0000313" key="1">
    <source>
        <dbReference type="EMBL" id="GFG82310.1"/>
    </source>
</evidence>
<reference evidence="1 2" key="1">
    <citation type="journal article" date="2019" name="Emerg. Microbes Infect.">
        <title>Comprehensive subspecies identification of 175 nontuberculous mycobacteria species based on 7547 genomic profiles.</title>
        <authorList>
            <person name="Matsumoto Y."/>
            <person name="Kinjo T."/>
            <person name="Motooka D."/>
            <person name="Nabeya D."/>
            <person name="Jung N."/>
            <person name="Uechi K."/>
            <person name="Horii T."/>
            <person name="Iida T."/>
            <person name="Fujita J."/>
            <person name="Nakamura S."/>
        </authorList>
    </citation>
    <scope>NUCLEOTIDE SEQUENCE [LARGE SCALE GENOMIC DNA]</scope>
    <source>
        <strain evidence="1 2">JCM 18565</strain>
    </source>
</reference>
<evidence type="ECO:0000313" key="2">
    <source>
        <dbReference type="Proteomes" id="UP000465240"/>
    </source>
</evidence>
<evidence type="ECO:0008006" key="3">
    <source>
        <dbReference type="Google" id="ProtNLM"/>
    </source>
</evidence>
<accession>A0ABQ1CDK4</accession>
<organism evidence="1 2">
    <name type="scientific">Mycobacterium paragordonae</name>
    <dbReference type="NCBI Taxonomy" id="1389713"/>
    <lineage>
        <taxon>Bacteria</taxon>
        <taxon>Bacillati</taxon>
        <taxon>Actinomycetota</taxon>
        <taxon>Actinomycetes</taxon>
        <taxon>Mycobacteriales</taxon>
        <taxon>Mycobacteriaceae</taxon>
        <taxon>Mycobacterium</taxon>
    </lineage>
</organism>
<dbReference type="EMBL" id="BLKX01000001">
    <property type="protein sequence ID" value="GFG82310.1"/>
    <property type="molecule type" value="Genomic_DNA"/>
</dbReference>
<comment type="caution">
    <text evidence="1">The sequence shown here is derived from an EMBL/GenBank/DDBJ whole genome shotgun (WGS) entry which is preliminary data.</text>
</comment>
<keyword evidence="2" id="KW-1185">Reference proteome</keyword>
<gene>
    <name evidence="1" type="ORF">MPRG_55860</name>
</gene>
<protein>
    <recommendedName>
        <fullName evidence="3">Nuclear transport factor 2 family protein</fullName>
    </recommendedName>
</protein>
<name>A0ABQ1CDK4_9MYCO</name>
<sequence>MTQTVKASDLADYQRRYWPLFIDDNVVQHGVDGVPAHFARKVKSVSDHFGSALADRGQLTVEFEDGTPGRLFDPGDDVLVHFIVRGTDIVSDG</sequence>
<proteinExistence type="predicted"/>
<dbReference type="Proteomes" id="UP000465240">
    <property type="component" value="Unassembled WGS sequence"/>
</dbReference>